<dbReference type="RefSeq" id="WP_165230921.1">
    <property type="nucleotide sequence ID" value="NZ_JAAKZV010000005.1"/>
</dbReference>
<proteinExistence type="predicted"/>
<comment type="caution">
    <text evidence="1">The sequence shown here is derived from an EMBL/GenBank/DDBJ whole genome shotgun (WGS) entry which is preliminary data.</text>
</comment>
<name>A0A6G4TSP4_9ACTN</name>
<sequence>MELPAYWMSRPEPRPDRRTSESFDLLLEQALADGPDVPIDYRLEAPKWQFLCHAADRGTLVLHGSGDPAIKRFEPRQPDDTSEFGNRCAVFAAGDGLWPMYYAVLDRERHPMSLINGCARVADGSSGQLGDPHYYFSISARALKQQPWRAGTVYLLPADTFELQPRIQVGDASIQLPQWASPLPVTPVAKLDVHPEDFPFLDHIRGHDDDQVRTRAAANPDGFPWHDEA</sequence>
<keyword evidence="2" id="KW-1185">Reference proteome</keyword>
<dbReference type="Proteomes" id="UP000481583">
    <property type="component" value="Unassembled WGS sequence"/>
</dbReference>
<organism evidence="1 2">
    <name type="scientific">Streptomyces coryli</name>
    <dbReference type="NCBI Taxonomy" id="1128680"/>
    <lineage>
        <taxon>Bacteria</taxon>
        <taxon>Bacillati</taxon>
        <taxon>Actinomycetota</taxon>
        <taxon>Actinomycetes</taxon>
        <taxon>Kitasatosporales</taxon>
        <taxon>Streptomycetaceae</taxon>
        <taxon>Streptomyces</taxon>
    </lineage>
</organism>
<dbReference type="EMBL" id="JAAKZV010000005">
    <property type="protein sequence ID" value="NGN62823.1"/>
    <property type="molecule type" value="Genomic_DNA"/>
</dbReference>
<reference evidence="1 2" key="1">
    <citation type="submission" date="2020-02" db="EMBL/GenBank/DDBJ databases">
        <title>Whole-genome analyses of novel actinobacteria.</title>
        <authorList>
            <person name="Sahin N."/>
        </authorList>
    </citation>
    <scope>NUCLEOTIDE SEQUENCE [LARGE SCALE GENOMIC DNA]</scope>
    <source>
        <strain evidence="1 2">A7024</strain>
    </source>
</reference>
<protein>
    <submittedName>
        <fullName evidence="1">Uncharacterized protein</fullName>
    </submittedName>
</protein>
<evidence type="ECO:0000313" key="1">
    <source>
        <dbReference type="EMBL" id="NGN62823.1"/>
    </source>
</evidence>
<evidence type="ECO:0000313" key="2">
    <source>
        <dbReference type="Proteomes" id="UP000481583"/>
    </source>
</evidence>
<gene>
    <name evidence="1" type="ORF">G5C51_02755</name>
</gene>
<accession>A0A6G4TSP4</accession>
<dbReference type="AlphaFoldDB" id="A0A6G4TSP4"/>